<dbReference type="Proteomes" id="UP000295632">
    <property type="component" value="Unassembled WGS sequence"/>
</dbReference>
<protein>
    <submittedName>
        <fullName evidence="2">YpjP-like protein</fullName>
    </submittedName>
</protein>
<name>A0A4R6U4R4_9BACI</name>
<dbReference type="InterPro" id="IPR025616">
    <property type="entry name" value="YpjP"/>
</dbReference>
<comment type="caution">
    <text evidence="2">The sequence shown here is derived from an EMBL/GenBank/DDBJ whole genome shotgun (WGS) entry which is preliminary data.</text>
</comment>
<accession>A0A4R6U4R4</accession>
<proteinExistence type="predicted"/>
<evidence type="ECO:0000313" key="3">
    <source>
        <dbReference type="Proteomes" id="UP000295632"/>
    </source>
</evidence>
<sequence>MKLWMRKTFVVLVTMATFGTVAPPGIASENDESNGDVPKRPHYVKATEKTDVHRFADSQSVVFFPDPLDWQETASSINQRDELIETFVSYATTHATNVSVEKFGDDIQAKVGAPFQQEVVPGLRLVFETFANGMDDQSIKNLLFTSVPAGGTGEKIFHLYHGETGEDLFRFHVRRDHPPKEGYFFNFHYHTHHDDFQAHYEVASIPWGYNTPPAWNV</sequence>
<evidence type="ECO:0000313" key="2">
    <source>
        <dbReference type="EMBL" id="TDQ41458.1"/>
    </source>
</evidence>
<dbReference type="Pfam" id="PF14005">
    <property type="entry name" value="YpjP"/>
    <property type="match status" value="1"/>
</dbReference>
<feature type="chain" id="PRO_5039047434" evidence="1">
    <location>
        <begin position="23"/>
        <end position="217"/>
    </location>
</feature>
<keyword evidence="1" id="KW-0732">Signal</keyword>
<dbReference type="RefSeq" id="WP_133579336.1">
    <property type="nucleotide sequence ID" value="NZ_SNYJ01000003.1"/>
</dbReference>
<dbReference type="EMBL" id="SNYJ01000003">
    <property type="protein sequence ID" value="TDQ41458.1"/>
    <property type="molecule type" value="Genomic_DNA"/>
</dbReference>
<feature type="signal peptide" evidence="1">
    <location>
        <begin position="1"/>
        <end position="22"/>
    </location>
</feature>
<reference evidence="2 3" key="1">
    <citation type="submission" date="2019-03" db="EMBL/GenBank/DDBJ databases">
        <title>Genomic Encyclopedia of Type Strains, Phase IV (KMG-IV): sequencing the most valuable type-strain genomes for metagenomic binning, comparative biology and taxonomic classification.</title>
        <authorList>
            <person name="Goeker M."/>
        </authorList>
    </citation>
    <scope>NUCLEOTIDE SEQUENCE [LARGE SCALE GENOMIC DNA]</scope>
    <source>
        <strain evidence="2 3">DSM 28697</strain>
    </source>
</reference>
<dbReference type="AlphaFoldDB" id="A0A4R6U4R4"/>
<dbReference type="OrthoDB" id="2435352at2"/>
<keyword evidence="3" id="KW-1185">Reference proteome</keyword>
<evidence type="ECO:0000256" key="1">
    <source>
        <dbReference type="SAM" id="SignalP"/>
    </source>
</evidence>
<organism evidence="2 3">
    <name type="scientific">Aureibacillus halotolerans</name>
    <dbReference type="NCBI Taxonomy" id="1508390"/>
    <lineage>
        <taxon>Bacteria</taxon>
        <taxon>Bacillati</taxon>
        <taxon>Bacillota</taxon>
        <taxon>Bacilli</taxon>
        <taxon>Bacillales</taxon>
        <taxon>Bacillaceae</taxon>
        <taxon>Aureibacillus</taxon>
    </lineage>
</organism>
<gene>
    <name evidence="2" type="ORF">EV213_10335</name>
</gene>